<protein>
    <submittedName>
        <fullName evidence="1">Uncharacterized protein</fullName>
    </submittedName>
</protein>
<organism evidence="1">
    <name type="scientific">Anguilla anguilla</name>
    <name type="common">European freshwater eel</name>
    <name type="synonym">Muraena anguilla</name>
    <dbReference type="NCBI Taxonomy" id="7936"/>
    <lineage>
        <taxon>Eukaryota</taxon>
        <taxon>Metazoa</taxon>
        <taxon>Chordata</taxon>
        <taxon>Craniata</taxon>
        <taxon>Vertebrata</taxon>
        <taxon>Euteleostomi</taxon>
        <taxon>Actinopterygii</taxon>
        <taxon>Neopterygii</taxon>
        <taxon>Teleostei</taxon>
        <taxon>Anguilliformes</taxon>
        <taxon>Anguillidae</taxon>
        <taxon>Anguilla</taxon>
    </lineage>
</organism>
<dbReference type="EMBL" id="GBXM01095683">
    <property type="protein sequence ID" value="JAH12894.1"/>
    <property type="molecule type" value="Transcribed_RNA"/>
</dbReference>
<sequence>MILFQAEILYFLF</sequence>
<accession>A0A0E9Q829</accession>
<reference evidence="1" key="2">
    <citation type="journal article" date="2015" name="Fish Shellfish Immunol.">
        <title>Early steps in the European eel (Anguilla anguilla)-Vibrio vulnificus interaction in the gills: Role of the RtxA13 toxin.</title>
        <authorList>
            <person name="Callol A."/>
            <person name="Pajuelo D."/>
            <person name="Ebbesson L."/>
            <person name="Teles M."/>
            <person name="MacKenzie S."/>
            <person name="Amaro C."/>
        </authorList>
    </citation>
    <scope>NUCLEOTIDE SEQUENCE</scope>
</reference>
<name>A0A0E9Q829_ANGAN</name>
<evidence type="ECO:0000313" key="1">
    <source>
        <dbReference type="EMBL" id="JAH12894.1"/>
    </source>
</evidence>
<reference evidence="1" key="1">
    <citation type="submission" date="2014-11" db="EMBL/GenBank/DDBJ databases">
        <authorList>
            <person name="Amaro Gonzalez C."/>
        </authorList>
    </citation>
    <scope>NUCLEOTIDE SEQUENCE</scope>
</reference>
<proteinExistence type="predicted"/>